<feature type="region of interest" description="Disordered" evidence="5">
    <location>
        <begin position="191"/>
        <end position="224"/>
    </location>
</feature>
<dbReference type="PROSITE" id="PS50850">
    <property type="entry name" value="MFS"/>
    <property type="match status" value="1"/>
</dbReference>
<accession>A0A4R8C549</accession>
<feature type="transmembrane region" description="Helical" evidence="6">
    <location>
        <begin position="326"/>
        <end position="347"/>
    </location>
</feature>
<feature type="transmembrane region" description="Helical" evidence="6">
    <location>
        <begin position="440"/>
        <end position="459"/>
    </location>
</feature>
<feature type="transmembrane region" description="Helical" evidence="6">
    <location>
        <begin position="74"/>
        <end position="91"/>
    </location>
</feature>
<evidence type="ECO:0000259" key="7">
    <source>
        <dbReference type="PROSITE" id="PS50850"/>
    </source>
</evidence>
<feature type="transmembrane region" description="Helical" evidence="6">
    <location>
        <begin position="163"/>
        <end position="182"/>
    </location>
</feature>
<dbReference type="Gene3D" id="1.20.1250.20">
    <property type="entry name" value="MFS general substrate transporter like domains"/>
    <property type="match status" value="2"/>
</dbReference>
<dbReference type="EMBL" id="SODP01000002">
    <property type="protein sequence ID" value="TDW70285.1"/>
    <property type="molecule type" value="Genomic_DNA"/>
</dbReference>
<feature type="compositionally biased region" description="Low complexity" evidence="5">
    <location>
        <begin position="256"/>
        <end position="277"/>
    </location>
</feature>
<feature type="transmembrane region" description="Helical" evidence="6">
    <location>
        <begin position="292"/>
        <end position="314"/>
    </location>
</feature>
<protein>
    <submittedName>
        <fullName evidence="8">MFS transporter</fullName>
    </submittedName>
</protein>
<feature type="transmembrane region" description="Helical" evidence="6">
    <location>
        <begin position="45"/>
        <end position="67"/>
    </location>
</feature>
<dbReference type="PANTHER" id="PTHR10924">
    <property type="entry name" value="MAJOR FACILITATOR SUPERFAMILY PROTEIN-RELATED"/>
    <property type="match status" value="1"/>
</dbReference>
<comment type="subcellular location">
    <subcellularLocation>
        <location evidence="1">Cell membrane</location>
        <topology evidence="1">Multi-pass membrane protein</topology>
    </subcellularLocation>
</comment>
<feature type="transmembrane region" description="Helical" evidence="6">
    <location>
        <begin position="133"/>
        <end position="157"/>
    </location>
</feature>
<dbReference type="AlphaFoldDB" id="A0A4R8C549"/>
<evidence type="ECO:0000313" key="8">
    <source>
        <dbReference type="EMBL" id="TDW70285.1"/>
    </source>
</evidence>
<comment type="caution">
    <text evidence="8">The sequence shown here is derived from an EMBL/GenBank/DDBJ whole genome shotgun (WGS) entry which is preliminary data.</text>
</comment>
<feature type="transmembrane region" description="Helical" evidence="6">
    <location>
        <begin position="97"/>
        <end position="121"/>
    </location>
</feature>
<keyword evidence="3 6" id="KW-1133">Transmembrane helix</keyword>
<name>A0A4R8C549_9ACTN</name>
<feature type="domain" description="Major facilitator superfamily (MFS) profile" evidence="7">
    <location>
        <begin position="5"/>
        <end position="464"/>
    </location>
</feature>
<evidence type="ECO:0000256" key="1">
    <source>
        <dbReference type="ARBA" id="ARBA00004651"/>
    </source>
</evidence>
<evidence type="ECO:0000256" key="5">
    <source>
        <dbReference type="SAM" id="MobiDB-lite"/>
    </source>
</evidence>
<dbReference type="RefSeq" id="WP_238159936.1">
    <property type="nucleotide sequence ID" value="NZ_SODP01000002.1"/>
</dbReference>
<dbReference type="SUPFAM" id="SSF103473">
    <property type="entry name" value="MFS general substrate transporter"/>
    <property type="match status" value="1"/>
</dbReference>
<reference evidence="8 9" key="1">
    <citation type="submission" date="2019-03" db="EMBL/GenBank/DDBJ databases">
        <title>Genomic Encyclopedia of Type Strains, Phase III (KMG-III): the genomes of soil and plant-associated and newly described type strains.</title>
        <authorList>
            <person name="Whitman W."/>
        </authorList>
    </citation>
    <scope>NUCLEOTIDE SEQUENCE [LARGE SCALE GENOMIC DNA]</scope>
    <source>
        <strain evidence="8 9">VKM Ac-2573</strain>
    </source>
</reference>
<dbReference type="InterPro" id="IPR011701">
    <property type="entry name" value="MFS"/>
</dbReference>
<evidence type="ECO:0000256" key="3">
    <source>
        <dbReference type="ARBA" id="ARBA00022989"/>
    </source>
</evidence>
<feature type="transmembrane region" description="Helical" evidence="6">
    <location>
        <begin position="354"/>
        <end position="373"/>
    </location>
</feature>
<dbReference type="Proteomes" id="UP000295146">
    <property type="component" value="Unassembled WGS sequence"/>
</dbReference>
<gene>
    <name evidence="8" type="ORF">EV653_4326</name>
</gene>
<feature type="compositionally biased region" description="Low complexity" evidence="5">
    <location>
        <begin position="191"/>
        <end position="213"/>
    </location>
</feature>
<proteinExistence type="predicted"/>
<keyword evidence="9" id="KW-1185">Reference proteome</keyword>
<keyword evidence="2 6" id="KW-0812">Transmembrane</keyword>
<keyword evidence="4 6" id="KW-0472">Membrane</keyword>
<dbReference type="InterPro" id="IPR020846">
    <property type="entry name" value="MFS_dom"/>
</dbReference>
<evidence type="ECO:0000256" key="4">
    <source>
        <dbReference type="ARBA" id="ARBA00023136"/>
    </source>
</evidence>
<sequence>MRMRSQWPAIVGYSLVGAATQLVWLNFAGVTTVAAARYGVSESAIGWLAQVFPLLYVVLAIPCGLLLDRWFRAALIAGAVLTAAGAVVRLIGDDFGWLLAGQILASIAQPLVLNAVTGITGRYLSEKDRPTGIAVGTASIFAGMVIAFLLSAIFTTASSLPTMLWITAVFCVLATAILIFVVRRPGPFQPAHPAAASHPAAARADASAAPTDAPAEHADAPAAHADSAAAGAAHAATAHADSAATPADPLGAGSDASAAHPGASTGSGSGSPSRPGRGALAAAWGDPLIRRLCVLALFPFGVFVAMSTFAQALLEPAGVSGGTASTILLVNVIAGVLGSAIIPILVARRHAESTLLVVSLTATAAACVLLALAPGVLTGFVAITLIGLLLLPALPIVLELVERRTGEAEGTAAGLIWMSGNLGGLIVAVVVGLLVDHPSAAFLVMAAIALIAVPGARALRRPIAELRSQSQP</sequence>
<dbReference type="PANTHER" id="PTHR10924:SF6">
    <property type="entry name" value="SOLUTE CARRIER FAMILY 49 MEMBER A3"/>
    <property type="match status" value="1"/>
</dbReference>
<evidence type="ECO:0000256" key="2">
    <source>
        <dbReference type="ARBA" id="ARBA00022692"/>
    </source>
</evidence>
<evidence type="ECO:0000256" key="6">
    <source>
        <dbReference type="SAM" id="Phobius"/>
    </source>
</evidence>
<dbReference type="Pfam" id="PF07690">
    <property type="entry name" value="MFS_1"/>
    <property type="match status" value="1"/>
</dbReference>
<feature type="transmembrane region" description="Helical" evidence="6">
    <location>
        <begin position="413"/>
        <end position="434"/>
    </location>
</feature>
<dbReference type="GO" id="GO:0005886">
    <property type="term" value="C:plasma membrane"/>
    <property type="evidence" value="ECO:0007669"/>
    <property type="project" value="UniProtKB-SubCell"/>
</dbReference>
<dbReference type="InterPro" id="IPR036259">
    <property type="entry name" value="MFS_trans_sf"/>
</dbReference>
<feature type="transmembrane region" description="Helical" evidence="6">
    <location>
        <begin position="379"/>
        <end position="401"/>
    </location>
</feature>
<feature type="region of interest" description="Disordered" evidence="5">
    <location>
        <begin position="243"/>
        <end position="277"/>
    </location>
</feature>
<organism evidence="8 9">
    <name type="scientific">Kribbella pratensis</name>
    <dbReference type="NCBI Taxonomy" id="2512112"/>
    <lineage>
        <taxon>Bacteria</taxon>
        <taxon>Bacillati</taxon>
        <taxon>Actinomycetota</taxon>
        <taxon>Actinomycetes</taxon>
        <taxon>Propionibacteriales</taxon>
        <taxon>Kribbellaceae</taxon>
        <taxon>Kribbella</taxon>
    </lineage>
</organism>
<evidence type="ECO:0000313" key="9">
    <source>
        <dbReference type="Proteomes" id="UP000295146"/>
    </source>
</evidence>
<dbReference type="GO" id="GO:0022857">
    <property type="term" value="F:transmembrane transporter activity"/>
    <property type="evidence" value="ECO:0007669"/>
    <property type="project" value="InterPro"/>
</dbReference>
<dbReference type="InterPro" id="IPR049680">
    <property type="entry name" value="FLVCR1-2_SLC49-like"/>
</dbReference>